<organism evidence="10 11">
    <name type="scientific">Thermoflexibacter ruber</name>
    <dbReference type="NCBI Taxonomy" id="1003"/>
    <lineage>
        <taxon>Bacteria</taxon>
        <taxon>Pseudomonadati</taxon>
        <taxon>Bacteroidota</taxon>
        <taxon>Cytophagia</taxon>
        <taxon>Cytophagales</taxon>
        <taxon>Thermoflexibacteraceae</taxon>
        <taxon>Thermoflexibacter</taxon>
    </lineage>
</organism>
<dbReference type="STRING" id="1003.SAMN04488541_101260"/>
<dbReference type="GO" id="GO:0015035">
    <property type="term" value="F:protein-disulfide reductase activity"/>
    <property type="evidence" value="ECO:0007669"/>
    <property type="project" value="TreeGrafter"/>
</dbReference>
<evidence type="ECO:0000313" key="11">
    <source>
        <dbReference type="Proteomes" id="UP000199513"/>
    </source>
</evidence>
<feature type="domain" description="Thiol:disulfide interchange protein DsbD N-terminal" evidence="9">
    <location>
        <begin position="47"/>
        <end position="160"/>
    </location>
</feature>
<dbReference type="InterPro" id="IPR036929">
    <property type="entry name" value="DsbDN_sf"/>
</dbReference>
<feature type="compositionally biased region" description="Polar residues" evidence="6">
    <location>
        <begin position="184"/>
        <end position="193"/>
    </location>
</feature>
<dbReference type="Pfam" id="PF02683">
    <property type="entry name" value="DsbD_TM"/>
    <property type="match status" value="1"/>
</dbReference>
<gene>
    <name evidence="10" type="ORF">SAMN04488541_101260</name>
</gene>
<dbReference type="EMBL" id="FONY01000012">
    <property type="protein sequence ID" value="SFE99691.1"/>
    <property type="molecule type" value="Genomic_DNA"/>
</dbReference>
<dbReference type="Gene3D" id="3.40.30.10">
    <property type="entry name" value="Glutaredoxin"/>
    <property type="match status" value="1"/>
</dbReference>
<keyword evidence="5 7" id="KW-0472">Membrane</keyword>
<evidence type="ECO:0000259" key="9">
    <source>
        <dbReference type="Pfam" id="PF11412"/>
    </source>
</evidence>
<keyword evidence="4 7" id="KW-1133">Transmembrane helix</keyword>
<feature type="compositionally biased region" description="Low complexity" evidence="6">
    <location>
        <begin position="222"/>
        <end position="238"/>
    </location>
</feature>
<feature type="transmembrane region" description="Helical" evidence="7">
    <location>
        <begin position="408"/>
        <end position="432"/>
    </location>
</feature>
<feature type="transmembrane region" description="Helical" evidence="7">
    <location>
        <begin position="514"/>
        <end position="535"/>
    </location>
</feature>
<keyword evidence="11" id="KW-1185">Reference proteome</keyword>
<dbReference type="Gene3D" id="2.60.40.1250">
    <property type="entry name" value="Thiol:disulfide interchange protein DsbD, N-terminal domain"/>
    <property type="match status" value="1"/>
</dbReference>
<dbReference type="InterPro" id="IPR003834">
    <property type="entry name" value="Cyt_c_assmbl_TM_dom"/>
</dbReference>
<dbReference type="Pfam" id="PF11412">
    <property type="entry name" value="DsbD_N"/>
    <property type="match status" value="1"/>
</dbReference>
<accession>A0A1I2F564</accession>
<feature type="transmembrane region" description="Helical" evidence="7">
    <location>
        <begin position="444"/>
        <end position="464"/>
    </location>
</feature>
<feature type="transmembrane region" description="Helical" evidence="7">
    <location>
        <begin position="249"/>
        <end position="273"/>
    </location>
</feature>
<feature type="transmembrane region" description="Helical" evidence="7">
    <location>
        <begin position="370"/>
        <end position="396"/>
    </location>
</feature>
<dbReference type="AlphaFoldDB" id="A0A1I2F564"/>
<dbReference type="InterPro" id="IPR036249">
    <property type="entry name" value="Thioredoxin-like_sf"/>
</dbReference>
<evidence type="ECO:0000259" key="8">
    <source>
        <dbReference type="Pfam" id="PF02683"/>
    </source>
</evidence>
<dbReference type="Proteomes" id="UP000199513">
    <property type="component" value="Unassembled WGS sequence"/>
</dbReference>
<evidence type="ECO:0000256" key="1">
    <source>
        <dbReference type="ARBA" id="ARBA00004141"/>
    </source>
</evidence>
<feature type="region of interest" description="Disordered" evidence="6">
    <location>
        <begin position="177"/>
        <end position="238"/>
    </location>
</feature>
<feature type="transmembrane region" description="Helical" evidence="7">
    <location>
        <begin position="328"/>
        <end position="349"/>
    </location>
</feature>
<dbReference type="GO" id="GO:0016020">
    <property type="term" value="C:membrane"/>
    <property type="evidence" value="ECO:0007669"/>
    <property type="project" value="UniProtKB-SubCell"/>
</dbReference>
<evidence type="ECO:0000256" key="4">
    <source>
        <dbReference type="ARBA" id="ARBA00022989"/>
    </source>
</evidence>
<comment type="subcellular location">
    <subcellularLocation>
        <location evidence="1">Membrane</location>
        <topology evidence="1">Multi-pass membrane protein</topology>
    </subcellularLocation>
</comment>
<keyword evidence="2 7" id="KW-0812">Transmembrane</keyword>
<dbReference type="SUPFAM" id="SSF52833">
    <property type="entry name" value="Thioredoxin-like"/>
    <property type="match status" value="1"/>
</dbReference>
<evidence type="ECO:0000313" key="10">
    <source>
        <dbReference type="EMBL" id="SFE99691.1"/>
    </source>
</evidence>
<feature type="domain" description="Cytochrome C biogenesis protein transmembrane" evidence="8">
    <location>
        <begin position="252"/>
        <end position="461"/>
    </location>
</feature>
<dbReference type="GO" id="GO:0017004">
    <property type="term" value="P:cytochrome complex assembly"/>
    <property type="evidence" value="ECO:0007669"/>
    <property type="project" value="UniProtKB-KW"/>
</dbReference>
<evidence type="ECO:0000256" key="3">
    <source>
        <dbReference type="ARBA" id="ARBA00022748"/>
    </source>
</evidence>
<name>A0A1I2F564_9BACT</name>
<feature type="compositionally biased region" description="Polar residues" evidence="6">
    <location>
        <begin position="202"/>
        <end position="214"/>
    </location>
</feature>
<dbReference type="PANTHER" id="PTHR32234">
    <property type="entry name" value="THIOL:DISULFIDE INTERCHANGE PROTEIN DSBD"/>
    <property type="match status" value="1"/>
</dbReference>
<protein>
    <submittedName>
        <fullName evidence="10">Thiol:disulfide interchange protein DsbD</fullName>
    </submittedName>
</protein>
<feature type="transmembrane region" description="Helical" evidence="7">
    <location>
        <begin position="294"/>
        <end position="316"/>
    </location>
</feature>
<dbReference type="Pfam" id="PF13899">
    <property type="entry name" value="Thioredoxin_7"/>
    <property type="match status" value="1"/>
</dbReference>
<feature type="transmembrane region" description="Helical" evidence="7">
    <location>
        <begin position="476"/>
        <end position="494"/>
    </location>
</feature>
<evidence type="ECO:0000256" key="2">
    <source>
        <dbReference type="ARBA" id="ARBA00022692"/>
    </source>
</evidence>
<keyword evidence="3" id="KW-0201">Cytochrome c-type biogenesis</keyword>
<dbReference type="GO" id="GO:0045454">
    <property type="term" value="P:cell redox homeostasis"/>
    <property type="evidence" value="ECO:0007669"/>
    <property type="project" value="TreeGrafter"/>
</dbReference>
<evidence type="ECO:0000256" key="6">
    <source>
        <dbReference type="SAM" id="MobiDB-lite"/>
    </source>
</evidence>
<dbReference type="InterPro" id="IPR028250">
    <property type="entry name" value="DsbDN"/>
</dbReference>
<reference evidence="11" key="1">
    <citation type="submission" date="2016-10" db="EMBL/GenBank/DDBJ databases">
        <authorList>
            <person name="Varghese N."/>
            <person name="Submissions S."/>
        </authorList>
    </citation>
    <scope>NUCLEOTIDE SEQUENCE [LARGE SCALE GENOMIC DNA]</scope>
    <source>
        <strain>GEY</strain>
        <strain evidence="11">DSM 9560</strain>
    </source>
</reference>
<evidence type="ECO:0000256" key="5">
    <source>
        <dbReference type="ARBA" id="ARBA00023136"/>
    </source>
</evidence>
<proteinExistence type="predicted"/>
<evidence type="ECO:0000256" key="7">
    <source>
        <dbReference type="SAM" id="Phobius"/>
    </source>
</evidence>
<dbReference type="PANTHER" id="PTHR32234:SF0">
    <property type="entry name" value="THIOL:DISULFIDE INTERCHANGE PROTEIN DSBD"/>
    <property type="match status" value="1"/>
</dbReference>
<sequence>MQRNQLTMKKIFLISLIFVFQILIHSSVWAQLLRPIQWESKTSTNEAKVGETVELIFTAKIDEGWYLYSNDFDPNLGPMLTSFEFTPNDTYSLVGKKPTPVGAKKKFDAEIWNGEYTYFTKTAEFRQKIKVLKENPKIHATANYQVCSDESGKCIPLEDDFNFDGIKVIGGVAEEKKLDEKSKNQANSNQSQDLIKEETKPLETTNPNIVQVKTDSAKSNEEQPTTNNQQLTTNSQQTILTNKPPTGNLLAFMLAAFLSGLAALITPCVFPMIPMTVSFFTKKEKSRAAGIAKALFFGASIVGIYVLIGVLFASIFGADSANLLATHWLPNIFFFIVFILFALSFFGMFEITLPSSLSTSLDAKAEKGGYLGAFFMALTLAVVSFSCTGPIVGTVLVEAAGGQFIKPVLGMLAFSSAFAIPFTFFAIFPSWLQSLPKSGGWLNSVKVVLGFIELALAFKFLSVADQVYHWGILDRHVYIAIWTAISFTMGLYFLGKIQLPHDSPISKLSVPRLLLAIATFAFTVYLFTGMFGAPLKALAGYLPPQSTLDFDLTAMKLASPTNVSTKQVKYGDRLKLPHGLQGYFDLKEGLQAAKQAGKPLFIDFTGHGCVNCREMEANVWSAPEVLKRLQEDYIVVALYTDDPLELPESEWVTAKNGKVKKTMGKINLNYQEERFGVNSQPFYLLLDHNQDLLTPPKDYDLNVGNFVAFLDAGLAEFKKRKL</sequence>